<dbReference type="GO" id="GO:0019005">
    <property type="term" value="C:SCF ubiquitin ligase complex"/>
    <property type="evidence" value="ECO:0007669"/>
    <property type="project" value="TreeGrafter"/>
</dbReference>
<dbReference type="PANTHER" id="PTHR13318">
    <property type="entry name" value="PARTNER OF PAIRED, ISOFORM B-RELATED"/>
    <property type="match status" value="1"/>
</dbReference>
<dbReference type="EMBL" id="JAANQT010000708">
    <property type="protein sequence ID" value="KAG1308946.1"/>
    <property type="molecule type" value="Genomic_DNA"/>
</dbReference>
<reference evidence="2" key="1">
    <citation type="journal article" date="2020" name="Microb. Genom.">
        <title>Genetic diversity of clinical and environmental Mucorales isolates obtained from an investigation of mucormycosis cases among solid organ transplant recipients.</title>
        <authorList>
            <person name="Nguyen M.H."/>
            <person name="Kaul D."/>
            <person name="Muto C."/>
            <person name="Cheng S.J."/>
            <person name="Richter R.A."/>
            <person name="Bruno V.M."/>
            <person name="Liu G."/>
            <person name="Beyhan S."/>
            <person name="Sundermann A.J."/>
            <person name="Mounaud S."/>
            <person name="Pasculle A.W."/>
            <person name="Nierman W.C."/>
            <person name="Driscoll E."/>
            <person name="Cumbie R."/>
            <person name="Clancy C.J."/>
            <person name="Dupont C.L."/>
        </authorList>
    </citation>
    <scope>NUCLEOTIDE SEQUENCE</scope>
    <source>
        <strain evidence="2">GL11</strain>
    </source>
</reference>
<dbReference type="SUPFAM" id="SSF52047">
    <property type="entry name" value="RNI-like"/>
    <property type="match status" value="1"/>
</dbReference>
<dbReference type="InterPro" id="IPR006553">
    <property type="entry name" value="Leu-rich_rpt_Cys-con_subtyp"/>
</dbReference>
<dbReference type="InterPro" id="IPR032675">
    <property type="entry name" value="LRR_dom_sf"/>
</dbReference>
<accession>A0A9P6XA56</accession>
<dbReference type="GO" id="GO:0031146">
    <property type="term" value="P:SCF-dependent proteasomal ubiquitin-dependent protein catabolic process"/>
    <property type="evidence" value="ECO:0007669"/>
    <property type="project" value="TreeGrafter"/>
</dbReference>
<keyword evidence="3" id="KW-1185">Reference proteome</keyword>
<dbReference type="InterPro" id="IPR057207">
    <property type="entry name" value="FBXL15_LRR"/>
</dbReference>
<evidence type="ECO:0000259" key="1">
    <source>
        <dbReference type="Pfam" id="PF25372"/>
    </source>
</evidence>
<evidence type="ECO:0000313" key="3">
    <source>
        <dbReference type="Proteomes" id="UP000716291"/>
    </source>
</evidence>
<dbReference type="PANTHER" id="PTHR13318:SF95">
    <property type="entry name" value="F-BOX PROTEIN YLR352W"/>
    <property type="match status" value="1"/>
</dbReference>
<evidence type="ECO:0000313" key="2">
    <source>
        <dbReference type="EMBL" id="KAG1308946.1"/>
    </source>
</evidence>
<proteinExistence type="predicted"/>
<dbReference type="Gene3D" id="3.80.10.10">
    <property type="entry name" value="Ribonuclease Inhibitor"/>
    <property type="match status" value="2"/>
</dbReference>
<sequence length="388" mass="44892">MNNTAHLALKLPEIVSQIVSYLVNPSYQDQDKSTLYKDIYPCLFVNSLWHDCAFRYMWRSILFEDSKTEYDSFLRFISIAANASTVKTCHLQDEYYQWKEMFSNRYHDADTILALNTGEKDTLSAEQNRKYNPSTYRHYAQYRNSIRSITLRKIKEKTINEPLQQIAPYIPRLERLDIYICDYLSDSTILTFINCNIFSTLTYLSLAGCNRITDEAILSVAKRCPKLLHLDLRACGQISDRSIGAIARRCPDLHHLNVGRVRDRERITIKSIGLIAKYTKVAVLGLAGCDMTDECLLLLAKYRGKALERVSVNNCYRLTNKTVQAYVKHCPNLSVFEMKECHWIDDWASVAELVQRRVLLTLCDQQSKACAEWARRHGKVMEVRAPVK</sequence>
<comment type="caution">
    <text evidence="2">The sequence shown here is derived from an EMBL/GenBank/DDBJ whole genome shotgun (WGS) entry which is preliminary data.</text>
</comment>
<dbReference type="Proteomes" id="UP000716291">
    <property type="component" value="Unassembled WGS sequence"/>
</dbReference>
<feature type="domain" description="F-box/LRR-repeat protein 15-like leucin rich repeat" evidence="1">
    <location>
        <begin position="172"/>
        <end position="355"/>
    </location>
</feature>
<name>A0A9P6XA56_RHIOR</name>
<gene>
    <name evidence="2" type="ORF">G6F64_005678</name>
</gene>
<dbReference type="AlphaFoldDB" id="A0A9P6XA56"/>
<dbReference type="OrthoDB" id="550575at2759"/>
<dbReference type="SMART" id="SM00367">
    <property type="entry name" value="LRR_CC"/>
    <property type="match status" value="6"/>
</dbReference>
<dbReference type="Pfam" id="PF25372">
    <property type="entry name" value="DUF7885"/>
    <property type="match status" value="1"/>
</dbReference>
<protein>
    <recommendedName>
        <fullName evidence="1">F-box/LRR-repeat protein 15-like leucin rich repeat domain-containing protein</fullName>
    </recommendedName>
</protein>
<organism evidence="2 3">
    <name type="scientific">Rhizopus oryzae</name>
    <name type="common">Mucormycosis agent</name>
    <name type="synonym">Rhizopus arrhizus var. delemar</name>
    <dbReference type="NCBI Taxonomy" id="64495"/>
    <lineage>
        <taxon>Eukaryota</taxon>
        <taxon>Fungi</taxon>
        <taxon>Fungi incertae sedis</taxon>
        <taxon>Mucoromycota</taxon>
        <taxon>Mucoromycotina</taxon>
        <taxon>Mucoromycetes</taxon>
        <taxon>Mucorales</taxon>
        <taxon>Mucorineae</taxon>
        <taxon>Rhizopodaceae</taxon>
        <taxon>Rhizopus</taxon>
    </lineage>
</organism>